<reference evidence="1" key="1">
    <citation type="submission" date="2022-06" db="EMBL/GenBank/DDBJ databases">
        <title>Phylogenomic reconstructions and comparative analyses of Kickxellomycotina fungi.</title>
        <authorList>
            <person name="Reynolds N.K."/>
            <person name="Stajich J.E."/>
            <person name="Barry K."/>
            <person name="Grigoriev I.V."/>
            <person name="Crous P."/>
            <person name="Smith M.E."/>
        </authorList>
    </citation>
    <scope>NUCLEOTIDE SEQUENCE</scope>
    <source>
        <strain evidence="1">RSA 2271</strain>
    </source>
</reference>
<evidence type="ECO:0000313" key="1">
    <source>
        <dbReference type="EMBL" id="KAJ1673715.1"/>
    </source>
</evidence>
<proteinExistence type="predicted"/>
<keyword evidence="2" id="KW-1185">Reference proteome</keyword>
<evidence type="ECO:0000313" key="2">
    <source>
        <dbReference type="Proteomes" id="UP001145114"/>
    </source>
</evidence>
<comment type="caution">
    <text evidence="1">The sequence shown here is derived from an EMBL/GenBank/DDBJ whole genome shotgun (WGS) entry which is preliminary data.</text>
</comment>
<gene>
    <name evidence="1" type="ORF">EV182_004707</name>
</gene>
<dbReference type="EMBL" id="JAMZIH010006647">
    <property type="protein sequence ID" value="KAJ1673715.1"/>
    <property type="molecule type" value="Genomic_DNA"/>
</dbReference>
<dbReference type="Proteomes" id="UP001145114">
    <property type="component" value="Unassembled WGS sequence"/>
</dbReference>
<name>A0ACC1HAX3_9FUNG</name>
<organism evidence="1 2">
    <name type="scientific">Spiromyces aspiralis</name>
    <dbReference type="NCBI Taxonomy" id="68401"/>
    <lineage>
        <taxon>Eukaryota</taxon>
        <taxon>Fungi</taxon>
        <taxon>Fungi incertae sedis</taxon>
        <taxon>Zoopagomycota</taxon>
        <taxon>Kickxellomycotina</taxon>
        <taxon>Kickxellomycetes</taxon>
        <taxon>Kickxellales</taxon>
        <taxon>Kickxellaceae</taxon>
        <taxon>Spiromyces</taxon>
    </lineage>
</organism>
<protein>
    <submittedName>
        <fullName evidence="1">Uncharacterized protein</fullName>
    </submittedName>
</protein>
<accession>A0ACC1HAX3</accession>
<sequence length="486" mass="53398">MPPLAPTKATPALATNTQNPGVSINSGNGGGNSSSKRGRVSSASRFEGLTQSSRQARSAERSTTIASQSAQRPPHTEYSQSPTVVWRLTRSEHLTGKAETITPPFARGIRASKVSPTIGNNNTTTNNSPSGYAPVPHGAASSATHAQCLRVMNDANRELQQLRAEIQGLRTENTKLSEDALELRNQFYTKVGEAETIRRQLTKASTETDNIRLQERLSEQINAASRETEMLKKAMGTEIEGLRTQLKFMENDIRKTALLGSRPNRRLTPNQDDLVAPQPQQAAMATSQDMTAPEDHNGSGHGRLRQARSSGPRFPSMSEFGHVPKSKTVSVGVMTDVVASQRVRHISHSQPVVAGQARRLMDKDDGSNDSKVVLEGYQADSVWRLHECTSKLILDYIQNRDFGSLYVLLRILYQTLIRLPELSITWLYGKDRNKSNKELESTRQDDSHHKNLVELWSLTHGGIFEVSAAALVDNNDGHKPAHSGGD</sequence>
<feature type="non-terminal residue" evidence="1">
    <location>
        <position position="486"/>
    </location>
</feature>